<protein>
    <submittedName>
        <fullName evidence="1">Unannotated protein</fullName>
    </submittedName>
</protein>
<accession>A0A6J7GKZ4</accession>
<organism evidence="1">
    <name type="scientific">freshwater metagenome</name>
    <dbReference type="NCBI Taxonomy" id="449393"/>
    <lineage>
        <taxon>unclassified sequences</taxon>
        <taxon>metagenomes</taxon>
        <taxon>ecological metagenomes</taxon>
    </lineage>
</organism>
<gene>
    <name evidence="1" type="ORF">UFOPK3516_01368</name>
</gene>
<dbReference type="AntiFam" id="ANF00217">
    <property type="entry name" value="Shadow ORF (opposite uvrB)"/>
</dbReference>
<dbReference type="AlphaFoldDB" id="A0A6J7GKZ4"/>
<proteinExistence type="predicted"/>
<evidence type="ECO:0000313" key="1">
    <source>
        <dbReference type="EMBL" id="CAB4908951.1"/>
    </source>
</evidence>
<name>A0A6J7GKZ4_9ZZZZ</name>
<dbReference type="EMBL" id="CAFBMB010000142">
    <property type="protein sequence ID" value="CAB4908951.1"/>
    <property type="molecule type" value="Genomic_DNA"/>
</dbReference>
<sequence>MTQPLYLGVYARILLDEGIGLWNVGLRLVIVIVRHKVFDGVIRHEFPELACQLCRQSFVVRQN</sequence>
<reference evidence="1" key="1">
    <citation type="submission" date="2020-05" db="EMBL/GenBank/DDBJ databases">
        <authorList>
            <person name="Chiriac C."/>
            <person name="Salcher M."/>
            <person name="Ghai R."/>
            <person name="Kavagutti S V."/>
        </authorList>
    </citation>
    <scope>NUCLEOTIDE SEQUENCE</scope>
</reference>